<dbReference type="AlphaFoldDB" id="A0A0V1GJ96"/>
<protein>
    <submittedName>
        <fullName evidence="1">Uncharacterized protein</fullName>
    </submittedName>
</protein>
<gene>
    <name evidence="1" type="ORF">T11_3550</name>
</gene>
<organism evidence="1 2">
    <name type="scientific">Trichinella zimbabwensis</name>
    <dbReference type="NCBI Taxonomy" id="268475"/>
    <lineage>
        <taxon>Eukaryota</taxon>
        <taxon>Metazoa</taxon>
        <taxon>Ecdysozoa</taxon>
        <taxon>Nematoda</taxon>
        <taxon>Enoplea</taxon>
        <taxon>Dorylaimia</taxon>
        <taxon>Trichinellida</taxon>
        <taxon>Trichinellidae</taxon>
        <taxon>Trichinella</taxon>
    </lineage>
</organism>
<comment type="caution">
    <text evidence="1">The sequence shown here is derived from an EMBL/GenBank/DDBJ whole genome shotgun (WGS) entry which is preliminary data.</text>
</comment>
<dbReference type="Proteomes" id="UP000055024">
    <property type="component" value="Unassembled WGS sequence"/>
</dbReference>
<dbReference type="EMBL" id="JYDP01001435">
    <property type="protein sequence ID" value="KRY98335.1"/>
    <property type="molecule type" value="Genomic_DNA"/>
</dbReference>
<proteinExistence type="predicted"/>
<evidence type="ECO:0000313" key="2">
    <source>
        <dbReference type="Proteomes" id="UP000055024"/>
    </source>
</evidence>
<keyword evidence="2" id="KW-1185">Reference proteome</keyword>
<accession>A0A0V1GJ96</accession>
<sequence>MRQEMKLSECRGLMLSDCVTQEIDPERLCEAGG</sequence>
<name>A0A0V1GJ96_9BILA</name>
<evidence type="ECO:0000313" key="1">
    <source>
        <dbReference type="EMBL" id="KRY98335.1"/>
    </source>
</evidence>
<reference evidence="1 2" key="1">
    <citation type="submission" date="2015-01" db="EMBL/GenBank/DDBJ databases">
        <title>Evolution of Trichinella species and genotypes.</title>
        <authorList>
            <person name="Korhonen P.K."/>
            <person name="Edoardo P."/>
            <person name="Giuseppe L.R."/>
            <person name="Gasser R.B."/>
        </authorList>
    </citation>
    <scope>NUCLEOTIDE SEQUENCE [LARGE SCALE GENOMIC DNA]</scope>
    <source>
        <strain evidence="1">ISS1029</strain>
    </source>
</reference>